<dbReference type="Pfam" id="PF04055">
    <property type="entry name" value="Radical_SAM"/>
    <property type="match status" value="1"/>
</dbReference>
<dbReference type="EMBL" id="DVFT01000131">
    <property type="protein sequence ID" value="HIQ96635.1"/>
    <property type="molecule type" value="Genomic_DNA"/>
</dbReference>
<dbReference type="InterPro" id="IPR058240">
    <property type="entry name" value="rSAM_sf"/>
</dbReference>
<dbReference type="InterPro" id="IPR034457">
    <property type="entry name" value="Organic_radical-activating"/>
</dbReference>
<evidence type="ECO:0000256" key="4">
    <source>
        <dbReference type="ARBA" id="ARBA00023004"/>
    </source>
</evidence>
<dbReference type="GO" id="GO:0046872">
    <property type="term" value="F:metal ion binding"/>
    <property type="evidence" value="ECO:0007669"/>
    <property type="project" value="UniProtKB-KW"/>
</dbReference>
<keyword evidence="2 6" id="KW-0949">S-adenosyl-L-methionine</keyword>
<dbReference type="PANTHER" id="PTHR30352:SF5">
    <property type="entry name" value="PYRUVATE FORMATE-LYASE 1-ACTIVATING ENZYME"/>
    <property type="match status" value="1"/>
</dbReference>
<dbReference type="PROSITE" id="PS51918">
    <property type="entry name" value="RADICAL_SAM"/>
    <property type="match status" value="1"/>
</dbReference>
<dbReference type="Proteomes" id="UP000886886">
    <property type="component" value="Unassembled WGS sequence"/>
</dbReference>
<feature type="binding site" evidence="6">
    <location>
        <position position="84"/>
    </location>
    <ligand>
        <name>[4Fe-4S] cluster</name>
        <dbReference type="ChEBI" id="CHEBI:49883"/>
        <note>4Fe-4S-S-AdoMet</note>
    </ligand>
</feature>
<reference evidence="8" key="1">
    <citation type="submission" date="2020-10" db="EMBL/GenBank/DDBJ databases">
        <authorList>
            <person name="Gilroy R."/>
        </authorList>
    </citation>
    <scope>NUCLEOTIDE SEQUENCE</scope>
    <source>
        <strain evidence="8">ChiSjej3B21-11622</strain>
    </source>
</reference>
<keyword evidence="5 6" id="KW-0411">Iron-sulfur</keyword>
<evidence type="ECO:0000313" key="8">
    <source>
        <dbReference type="EMBL" id="HIQ96635.1"/>
    </source>
</evidence>
<feature type="domain" description="Radical SAM core" evidence="7">
    <location>
        <begin position="62"/>
        <end position="282"/>
    </location>
</feature>
<dbReference type="Gene3D" id="3.20.20.70">
    <property type="entry name" value="Aldolase class I"/>
    <property type="match status" value="1"/>
</dbReference>
<evidence type="ECO:0000259" key="7">
    <source>
        <dbReference type="PROSITE" id="PS51918"/>
    </source>
</evidence>
<dbReference type="InterPro" id="IPR016431">
    <property type="entry name" value="Pyrv-formate_lyase-activ_prd"/>
</dbReference>
<proteinExistence type="predicted"/>
<evidence type="ECO:0000256" key="6">
    <source>
        <dbReference type="PIRSR" id="PIRSR004869-50"/>
    </source>
</evidence>
<dbReference type="GO" id="GO:0003824">
    <property type="term" value="F:catalytic activity"/>
    <property type="evidence" value="ECO:0007669"/>
    <property type="project" value="InterPro"/>
</dbReference>
<evidence type="ECO:0000313" key="9">
    <source>
        <dbReference type="Proteomes" id="UP000886886"/>
    </source>
</evidence>
<dbReference type="SMART" id="SM00729">
    <property type="entry name" value="Elp3"/>
    <property type="match status" value="1"/>
</dbReference>
<dbReference type="InterPro" id="IPR006638">
    <property type="entry name" value="Elp3/MiaA/NifB-like_rSAM"/>
</dbReference>
<keyword evidence="4 6" id="KW-0408">Iron</keyword>
<dbReference type="InterPro" id="IPR013785">
    <property type="entry name" value="Aldolase_TIM"/>
</dbReference>
<dbReference type="CDD" id="cd01335">
    <property type="entry name" value="Radical_SAM"/>
    <property type="match status" value="1"/>
</dbReference>
<evidence type="ECO:0000256" key="5">
    <source>
        <dbReference type="ARBA" id="ARBA00023014"/>
    </source>
</evidence>
<organism evidence="8 9">
    <name type="scientific">Candidatus Limivivens merdigallinarum</name>
    <dbReference type="NCBI Taxonomy" id="2840859"/>
    <lineage>
        <taxon>Bacteria</taxon>
        <taxon>Bacillati</taxon>
        <taxon>Bacillota</taxon>
        <taxon>Clostridia</taxon>
        <taxon>Lachnospirales</taxon>
        <taxon>Lachnospiraceae</taxon>
        <taxon>Lachnospiraceae incertae sedis</taxon>
        <taxon>Candidatus Limivivens</taxon>
    </lineage>
</organism>
<dbReference type="GO" id="GO:0051539">
    <property type="term" value="F:4 iron, 4 sulfur cluster binding"/>
    <property type="evidence" value="ECO:0007669"/>
    <property type="project" value="UniProtKB-KW"/>
</dbReference>
<evidence type="ECO:0000256" key="1">
    <source>
        <dbReference type="ARBA" id="ARBA00022485"/>
    </source>
</evidence>
<evidence type="ECO:0000256" key="2">
    <source>
        <dbReference type="ARBA" id="ARBA00022691"/>
    </source>
</evidence>
<dbReference type="PANTHER" id="PTHR30352">
    <property type="entry name" value="PYRUVATE FORMATE-LYASE-ACTIVATING ENZYME"/>
    <property type="match status" value="1"/>
</dbReference>
<feature type="binding site" evidence="6">
    <location>
        <position position="77"/>
    </location>
    <ligand>
        <name>[4Fe-4S] cluster</name>
        <dbReference type="ChEBI" id="CHEBI:49883"/>
        <note>4Fe-4S-S-AdoMet</note>
    </ligand>
</feature>
<evidence type="ECO:0000256" key="3">
    <source>
        <dbReference type="ARBA" id="ARBA00022723"/>
    </source>
</evidence>
<keyword evidence="1" id="KW-0004">4Fe-4S</keyword>
<dbReference type="AlphaFoldDB" id="A0A9D1D0X1"/>
<comment type="caution">
    <text evidence="8">The sequence shown here is derived from an EMBL/GenBank/DDBJ whole genome shotgun (WGS) entry which is preliminary data.</text>
</comment>
<gene>
    <name evidence="8" type="primary">amrS</name>
    <name evidence="8" type="ORF">IAB26_08735</name>
</gene>
<keyword evidence="3 6" id="KW-0479">Metal-binding</keyword>
<dbReference type="SUPFAM" id="SSF102114">
    <property type="entry name" value="Radical SAM enzymes"/>
    <property type="match status" value="1"/>
</dbReference>
<dbReference type="PIRSF" id="PIRSF004869">
    <property type="entry name" value="PflX_prd"/>
    <property type="match status" value="1"/>
</dbReference>
<dbReference type="NCBIfam" id="TIGR04337">
    <property type="entry name" value="AmmeMemoSam_rS"/>
    <property type="match status" value="1"/>
</dbReference>
<feature type="binding site" evidence="6">
    <location>
        <position position="81"/>
    </location>
    <ligand>
        <name>[4Fe-4S] cluster</name>
        <dbReference type="ChEBI" id="CHEBI:49883"/>
        <note>4Fe-4S-S-AdoMet</note>
    </ligand>
</feature>
<comment type="cofactor">
    <cofactor evidence="6">
        <name>[4Fe-4S] cluster</name>
        <dbReference type="ChEBI" id="CHEBI:49883"/>
    </cofactor>
    <text evidence="6">Binds 1 [4Fe-4S] cluster. The cluster is coordinated with 3 cysteines and an exchangeable S-adenosyl-L-methionine.</text>
</comment>
<dbReference type="InterPro" id="IPR027596">
    <property type="entry name" value="AmmeMemoSam_rS"/>
</dbReference>
<dbReference type="SFLD" id="SFLDS00029">
    <property type="entry name" value="Radical_SAM"/>
    <property type="match status" value="1"/>
</dbReference>
<dbReference type="SFLD" id="SFLDG01101">
    <property type="entry name" value="Uncharacterised_Radical_SAM_Su"/>
    <property type="match status" value="1"/>
</dbReference>
<reference evidence="8" key="2">
    <citation type="journal article" date="2021" name="PeerJ">
        <title>Extensive microbial diversity within the chicken gut microbiome revealed by metagenomics and culture.</title>
        <authorList>
            <person name="Gilroy R."/>
            <person name="Ravi A."/>
            <person name="Getino M."/>
            <person name="Pursley I."/>
            <person name="Horton D.L."/>
            <person name="Alikhan N.F."/>
            <person name="Baker D."/>
            <person name="Gharbi K."/>
            <person name="Hall N."/>
            <person name="Watson M."/>
            <person name="Adriaenssens E.M."/>
            <person name="Foster-Nyarko E."/>
            <person name="Jarju S."/>
            <person name="Secka A."/>
            <person name="Antonio M."/>
            <person name="Oren A."/>
            <person name="Chaudhuri R.R."/>
            <person name="La Ragione R."/>
            <person name="Hildebrand F."/>
            <person name="Pallen M.J."/>
        </authorList>
    </citation>
    <scope>NUCLEOTIDE SEQUENCE</scope>
    <source>
        <strain evidence="8">ChiSjej3B21-11622</strain>
    </source>
</reference>
<name>A0A9D1D0X1_9FIRM</name>
<accession>A0A9D1D0X1</accession>
<sequence>MSREVRGERISCQVCKHHCSLAEGQYGRCHGRMNRHGEIVCDNYGRLTAMMLDPIEKKPLRRFYPGSRILSVGSYGCNLSCPFCQNFEISMAGRQQVPYREVAPEELAEMAYRYREDRNIGVAFTYNEPLIGFEYLKDTAKLVHKLGMKNVVVTNGFAELWVLEEILPDVDAMNIDLKGFTDSYYRKMGGDLETVKRFIEKAAESCHVELTTLIVPGENDSEKEMVEEARWIASLDPGIPLHLTRFFPRYKMEGRAATEAETIYRLKGIAERELRSVYTGNL</sequence>
<protein>
    <submittedName>
        <fullName evidence="8">AmmeMemoRadiSam system radical SAM enzyme</fullName>
    </submittedName>
</protein>
<dbReference type="InterPro" id="IPR007197">
    <property type="entry name" value="rSAM"/>
</dbReference>